<organism evidence="1">
    <name type="scientific">marine sediment metagenome</name>
    <dbReference type="NCBI Taxonomy" id="412755"/>
    <lineage>
        <taxon>unclassified sequences</taxon>
        <taxon>metagenomes</taxon>
        <taxon>ecological metagenomes</taxon>
    </lineage>
</organism>
<dbReference type="EMBL" id="LAZR01003793">
    <property type="protein sequence ID" value="KKN14680.1"/>
    <property type="molecule type" value="Genomic_DNA"/>
</dbReference>
<proteinExistence type="predicted"/>
<reference evidence="1" key="1">
    <citation type="journal article" date="2015" name="Nature">
        <title>Complex archaea that bridge the gap between prokaryotes and eukaryotes.</title>
        <authorList>
            <person name="Spang A."/>
            <person name="Saw J.H."/>
            <person name="Jorgensen S.L."/>
            <person name="Zaremba-Niedzwiedzka K."/>
            <person name="Martijn J."/>
            <person name="Lind A.E."/>
            <person name="van Eijk R."/>
            <person name="Schleper C."/>
            <person name="Guy L."/>
            <person name="Ettema T.J."/>
        </authorList>
    </citation>
    <scope>NUCLEOTIDE SEQUENCE</scope>
</reference>
<comment type="caution">
    <text evidence="1">The sequence shown here is derived from an EMBL/GenBank/DDBJ whole genome shotgun (WGS) entry which is preliminary data.</text>
</comment>
<dbReference type="AlphaFoldDB" id="A0A0F9N519"/>
<evidence type="ECO:0000313" key="1">
    <source>
        <dbReference type="EMBL" id="KKN14680.1"/>
    </source>
</evidence>
<name>A0A0F9N519_9ZZZZ</name>
<sequence>MVGCCEYHSGRKGEGEAPRGAAYGWAALYIRANLCGVHCPSSPWGVNPLPTILLLVAVAEQAGRGHGWCRGFRGSACRPVIFAGDCFWTLGGRTK</sequence>
<accession>A0A0F9N519</accession>
<protein>
    <submittedName>
        <fullName evidence="1">Uncharacterized protein</fullName>
    </submittedName>
</protein>
<gene>
    <name evidence="1" type="ORF">LCGC14_0993680</name>
</gene>